<dbReference type="OrthoDB" id="7820657at2"/>
<proteinExistence type="predicted"/>
<accession>A0A2T5BRA7</accession>
<name>A0A2T5BRA7_9RHOB</name>
<protein>
    <recommendedName>
        <fullName evidence="3">Glycosyl transferase family 2</fullName>
    </recommendedName>
</protein>
<evidence type="ECO:0000313" key="1">
    <source>
        <dbReference type="EMBL" id="PTN01777.1"/>
    </source>
</evidence>
<evidence type="ECO:0008006" key="3">
    <source>
        <dbReference type="Google" id="ProtNLM"/>
    </source>
</evidence>
<evidence type="ECO:0000313" key="2">
    <source>
        <dbReference type="Proteomes" id="UP000243859"/>
    </source>
</evidence>
<dbReference type="Proteomes" id="UP000243859">
    <property type="component" value="Unassembled WGS sequence"/>
</dbReference>
<sequence>MIENSFSGLGDFLNRAKPLLAKGPVALIFAEDGTEVESTVQHHLNLGFRQVFLFAPPSVRLPHSSSQPNLHRVTYDTRAEAALTHAINRTCAAAPGTWFYYCFNAEYLFFPFCETRTVGEMLDFHTEERREAMLAFVVDLYAEDISAHPDAVSLETAHLDTSGYYALTREDAENDWQPKERQMDFYGGLRWRFEEFVPYERRKIDRIALFRSATGLKLRDDHTFNMEEYNTYSCPWHHNMTATICSFRTAKALRTNPGSRPHIDNFIWHKSRPFEWSSGQLMDLGLMEPGQWF</sequence>
<reference evidence="1 2" key="1">
    <citation type="submission" date="2018-04" db="EMBL/GenBank/DDBJ databases">
        <title>Genomic Encyclopedia of Archaeal and Bacterial Type Strains, Phase II (KMG-II): from individual species to whole genera.</title>
        <authorList>
            <person name="Goeker M."/>
        </authorList>
    </citation>
    <scope>NUCLEOTIDE SEQUENCE [LARGE SCALE GENOMIC DNA]</scope>
    <source>
        <strain evidence="1 2">DSM 18064</strain>
    </source>
</reference>
<dbReference type="AlphaFoldDB" id="A0A2T5BRA7"/>
<gene>
    <name evidence="1" type="ORF">C8N32_11058</name>
</gene>
<organism evidence="1 2">
    <name type="scientific">Rhodovulum imhoffii</name>
    <dbReference type="NCBI Taxonomy" id="365340"/>
    <lineage>
        <taxon>Bacteria</taxon>
        <taxon>Pseudomonadati</taxon>
        <taxon>Pseudomonadota</taxon>
        <taxon>Alphaproteobacteria</taxon>
        <taxon>Rhodobacterales</taxon>
        <taxon>Paracoccaceae</taxon>
        <taxon>Rhodovulum</taxon>
    </lineage>
</organism>
<keyword evidence="2" id="KW-1185">Reference proteome</keyword>
<dbReference type="RefSeq" id="WP_107892813.1">
    <property type="nucleotide sequence ID" value="NZ_NHSI01000059.1"/>
</dbReference>
<comment type="caution">
    <text evidence="1">The sequence shown here is derived from an EMBL/GenBank/DDBJ whole genome shotgun (WGS) entry which is preliminary data.</text>
</comment>
<dbReference type="EMBL" id="QAAA01000010">
    <property type="protein sequence ID" value="PTN01777.1"/>
    <property type="molecule type" value="Genomic_DNA"/>
</dbReference>